<keyword evidence="3" id="KW-1185">Reference proteome</keyword>
<name>A0AAV8RVI5_ENSVE</name>
<evidence type="ECO:0000313" key="2">
    <source>
        <dbReference type="EMBL" id="KAJ8510009.1"/>
    </source>
</evidence>
<feature type="compositionally biased region" description="Low complexity" evidence="1">
    <location>
        <begin position="1"/>
        <end position="14"/>
    </location>
</feature>
<accession>A0AAV8RVI5</accession>
<organism evidence="2 3">
    <name type="scientific">Ensete ventricosum</name>
    <name type="common">Abyssinian banana</name>
    <name type="synonym">Musa ensete</name>
    <dbReference type="NCBI Taxonomy" id="4639"/>
    <lineage>
        <taxon>Eukaryota</taxon>
        <taxon>Viridiplantae</taxon>
        <taxon>Streptophyta</taxon>
        <taxon>Embryophyta</taxon>
        <taxon>Tracheophyta</taxon>
        <taxon>Spermatophyta</taxon>
        <taxon>Magnoliopsida</taxon>
        <taxon>Liliopsida</taxon>
        <taxon>Zingiberales</taxon>
        <taxon>Musaceae</taxon>
        <taxon>Ensete</taxon>
    </lineage>
</organism>
<feature type="region of interest" description="Disordered" evidence="1">
    <location>
        <begin position="1"/>
        <end position="47"/>
    </location>
</feature>
<dbReference type="EMBL" id="JAQQAF010000001">
    <property type="protein sequence ID" value="KAJ8510009.1"/>
    <property type="molecule type" value="Genomic_DNA"/>
</dbReference>
<protein>
    <submittedName>
        <fullName evidence="2">Uncharacterized protein</fullName>
    </submittedName>
</protein>
<comment type="caution">
    <text evidence="2">The sequence shown here is derived from an EMBL/GenBank/DDBJ whole genome shotgun (WGS) entry which is preliminary data.</text>
</comment>
<dbReference type="Proteomes" id="UP001222027">
    <property type="component" value="Unassembled WGS sequence"/>
</dbReference>
<gene>
    <name evidence="2" type="ORF">OPV22_000443</name>
</gene>
<reference evidence="2 3" key="1">
    <citation type="submission" date="2022-12" db="EMBL/GenBank/DDBJ databases">
        <title>Chromosome-scale assembly of the Ensete ventricosum genome.</title>
        <authorList>
            <person name="Dussert Y."/>
            <person name="Stocks J."/>
            <person name="Wendawek A."/>
            <person name="Woldeyes F."/>
            <person name="Nichols R.A."/>
            <person name="Borrell J.S."/>
        </authorList>
    </citation>
    <scope>NUCLEOTIDE SEQUENCE [LARGE SCALE GENOMIC DNA]</scope>
    <source>
        <strain evidence="3">cv. Maze</strain>
        <tissue evidence="2">Seeds</tissue>
    </source>
</reference>
<sequence>MDDSPAQAPSAPRRANAETSHVEHAGGGGRAGPPKLSRPRHQTPLHNVIRPVTSCRHVTYLDDDNSNSYPYAYWHKSWRGQVLAVPLIAPYQTSVSLRRAVKKKIMEEGPPLQKCVLSLSSVLGTVRYRLWLEALVSSAVGQPTVGRTHREREREAWLVACEIDARGEGRRRTMGPLEQGGVGVINDDQVHPDVEEGDLSAQPPPVSLMANGQLICLTHCGRACHSSRLLTLTISQSKKKVSGGKRLRSKGFNQGQGFEMLPYEKKVGDYAVVIGLFPIAFC</sequence>
<dbReference type="AlphaFoldDB" id="A0AAV8RVI5"/>
<proteinExistence type="predicted"/>
<evidence type="ECO:0000313" key="3">
    <source>
        <dbReference type="Proteomes" id="UP001222027"/>
    </source>
</evidence>
<evidence type="ECO:0000256" key="1">
    <source>
        <dbReference type="SAM" id="MobiDB-lite"/>
    </source>
</evidence>